<evidence type="ECO:0000313" key="3">
    <source>
        <dbReference type="Proteomes" id="UP000021315"/>
    </source>
</evidence>
<protein>
    <submittedName>
        <fullName evidence="1">Uncharacterized protein</fullName>
    </submittedName>
</protein>
<accession>A0A7D5S6I4</accession>
<dbReference type="RefSeq" id="WP_034946362.1">
    <property type="nucleotide sequence ID" value="NZ_JDST02000019.1"/>
</dbReference>
<dbReference type="AlphaFoldDB" id="A0A080M9I8"/>
<organism evidence="1 3">
    <name type="scientific">Candidatus Accumulibacter cognatus</name>
    <dbReference type="NCBI Taxonomy" id="2954383"/>
    <lineage>
        <taxon>Bacteria</taxon>
        <taxon>Pseudomonadati</taxon>
        <taxon>Pseudomonadota</taxon>
        <taxon>Betaproteobacteria</taxon>
        <taxon>Candidatus Accumulibacter</taxon>
    </lineage>
</organism>
<evidence type="ECO:0000313" key="1">
    <source>
        <dbReference type="EMBL" id="KFB77636.1"/>
    </source>
</evidence>
<sequence>MYIVDDPALALITRFVGDSPNQERSDAEFFRQQLSAIEAHVEHFPAAEREVRALEWIEANARQYRQQWQKQAAINSLASTRCPDCPIAGGDRHTPCTIHTRWLALLQRYAANELSSNAYVEQSLALLATHKDRLKVGHLRESPRHADAYHNLFMIPAGVPQRGPERERLHD</sequence>
<keyword evidence="3" id="KW-1185">Reference proteome</keyword>
<proteinExistence type="predicted"/>
<dbReference type="KEGG" id="acog:HWD57_02820"/>
<dbReference type="Proteomes" id="UP000509684">
    <property type="component" value="Chromosome"/>
</dbReference>
<reference evidence="2 4" key="2">
    <citation type="journal article" date="2019" name="Microbiome">
        <title>Annotated bacterial chromosomes from frame-shift-corrected long-read metagenomic data.</title>
        <authorList>
            <person name="Arumugam K."/>
            <person name="Bagci C."/>
            <person name="Bessarab I."/>
            <person name="Beier S."/>
            <person name="Buchfink B."/>
            <person name="Gorska A."/>
            <person name="Qiu G."/>
            <person name="Huson D.H."/>
            <person name="Williams R.B.H."/>
        </authorList>
    </citation>
    <scope>NUCLEOTIDE SEQUENCE [LARGE SCALE GENOMIC DNA]</scope>
    <source>
        <strain evidence="2">SSA1</strain>
    </source>
</reference>
<gene>
    <name evidence="1" type="ORF">AW06_001156</name>
    <name evidence="2" type="ORF">HWD57_02820</name>
</gene>
<reference evidence="1 3" key="1">
    <citation type="submission" date="2014-02" db="EMBL/GenBank/DDBJ databases">
        <title>Expanding our view of genomic diversity in Candidatus Accumulibacter clades.</title>
        <authorList>
            <person name="Skennerton C.T."/>
            <person name="Barr J.J."/>
            <person name="Slater F.R."/>
            <person name="Bond P.L."/>
            <person name="Tyson G.W."/>
        </authorList>
    </citation>
    <scope>NUCLEOTIDE SEQUENCE [LARGE SCALE GENOMIC DNA]</scope>
    <source>
        <strain evidence="3">SK-02</strain>
    </source>
</reference>
<dbReference type="EMBL" id="CP058708">
    <property type="protein sequence ID" value="QLH48836.1"/>
    <property type="molecule type" value="Genomic_DNA"/>
</dbReference>
<accession>A0A080M9I8</accession>
<reference evidence="2" key="3">
    <citation type="submission" date="2020-06" db="EMBL/GenBank/DDBJ databases">
        <authorList>
            <person name="Arumugam K."/>
            <person name="Besarab I."/>
            <person name="Haryono M."/>
            <person name="Bagci C."/>
            <person name="Beier S."/>
            <person name="Buchfink B."/>
            <person name="Gorska A."/>
            <person name="Qiu G."/>
            <person name="Huson D.H."/>
            <person name="Williams R.B."/>
        </authorList>
    </citation>
    <scope>NUCLEOTIDE SEQUENCE</scope>
    <source>
        <strain evidence="2">SSA1</strain>
    </source>
</reference>
<evidence type="ECO:0000313" key="4">
    <source>
        <dbReference type="Proteomes" id="UP000509684"/>
    </source>
</evidence>
<evidence type="ECO:0000313" key="2">
    <source>
        <dbReference type="EMBL" id="QLH48836.1"/>
    </source>
</evidence>
<name>A0A080M9I8_9PROT</name>
<dbReference type="Proteomes" id="UP000021315">
    <property type="component" value="Unassembled WGS sequence"/>
</dbReference>
<dbReference type="EMBL" id="JDST02000019">
    <property type="protein sequence ID" value="KFB77636.1"/>
    <property type="molecule type" value="Genomic_DNA"/>
</dbReference>